<feature type="compositionally biased region" description="Low complexity" evidence="1">
    <location>
        <begin position="47"/>
        <end position="58"/>
    </location>
</feature>
<dbReference type="EMBL" id="NAJO01000001">
    <property type="protein sequence ID" value="OQO14753.1"/>
    <property type="molecule type" value="Genomic_DNA"/>
</dbReference>
<feature type="compositionally biased region" description="Polar residues" evidence="1">
    <location>
        <begin position="416"/>
        <end position="429"/>
    </location>
</feature>
<evidence type="ECO:0000313" key="3">
    <source>
        <dbReference type="Proteomes" id="UP000192596"/>
    </source>
</evidence>
<feature type="region of interest" description="Disordered" evidence="1">
    <location>
        <begin position="416"/>
        <end position="444"/>
    </location>
</feature>
<dbReference type="PANTHER" id="PTHR42051:SF1">
    <property type="entry name" value="MEIOTICALLY UP-REGULATED PROTEIN PB1A10.08"/>
    <property type="match status" value="1"/>
</dbReference>
<dbReference type="InParanoid" id="A0A1V8TTW9"/>
<dbReference type="STRING" id="1507870.A0A1V8TTW9"/>
<accession>A0A1V8TTW9</accession>
<name>A0A1V8TTW9_9PEZI</name>
<feature type="region of interest" description="Disordered" evidence="1">
    <location>
        <begin position="205"/>
        <end position="258"/>
    </location>
</feature>
<evidence type="ECO:0000256" key="1">
    <source>
        <dbReference type="SAM" id="MobiDB-lite"/>
    </source>
</evidence>
<proteinExistence type="predicted"/>
<feature type="compositionally biased region" description="Polar residues" evidence="1">
    <location>
        <begin position="206"/>
        <end position="230"/>
    </location>
</feature>
<keyword evidence="3" id="KW-1185">Reference proteome</keyword>
<protein>
    <submittedName>
        <fullName evidence="2">Uncharacterized protein</fullName>
    </submittedName>
</protein>
<dbReference type="InterPro" id="IPR034443">
    <property type="entry name" value="PB1A10.08"/>
</dbReference>
<feature type="compositionally biased region" description="Basic and acidic residues" evidence="1">
    <location>
        <begin position="37"/>
        <end position="46"/>
    </location>
</feature>
<feature type="region of interest" description="Disordered" evidence="1">
    <location>
        <begin position="147"/>
        <end position="166"/>
    </location>
</feature>
<comment type="caution">
    <text evidence="2">The sequence shown here is derived from an EMBL/GenBank/DDBJ whole genome shotgun (WGS) entry which is preliminary data.</text>
</comment>
<organism evidence="2 3">
    <name type="scientific">Cryoendolithus antarcticus</name>
    <dbReference type="NCBI Taxonomy" id="1507870"/>
    <lineage>
        <taxon>Eukaryota</taxon>
        <taxon>Fungi</taxon>
        <taxon>Dikarya</taxon>
        <taxon>Ascomycota</taxon>
        <taxon>Pezizomycotina</taxon>
        <taxon>Dothideomycetes</taxon>
        <taxon>Dothideomycetidae</taxon>
        <taxon>Cladosporiales</taxon>
        <taxon>Cladosporiaceae</taxon>
        <taxon>Cryoendolithus</taxon>
    </lineage>
</organism>
<feature type="compositionally biased region" description="Basic and acidic residues" evidence="1">
    <location>
        <begin position="89"/>
        <end position="105"/>
    </location>
</feature>
<gene>
    <name evidence="2" type="ORF">B0A48_00135</name>
</gene>
<reference evidence="3" key="1">
    <citation type="submission" date="2017-03" db="EMBL/GenBank/DDBJ databases">
        <title>Genomes of endolithic fungi from Antarctica.</title>
        <authorList>
            <person name="Coleine C."/>
            <person name="Masonjones S."/>
            <person name="Stajich J.E."/>
        </authorList>
    </citation>
    <scope>NUCLEOTIDE SEQUENCE [LARGE SCALE GENOMIC DNA]</scope>
    <source>
        <strain evidence="3">CCFEE 5527</strain>
    </source>
</reference>
<feature type="region of interest" description="Disordered" evidence="1">
    <location>
        <begin position="10"/>
        <end position="140"/>
    </location>
</feature>
<dbReference type="AlphaFoldDB" id="A0A1V8TTW9"/>
<dbReference type="PANTHER" id="PTHR42051">
    <property type="entry name" value="MEIOTICALLY UP-REGULATED PROTEIN PB1A10.08"/>
    <property type="match status" value="1"/>
</dbReference>
<dbReference type="OrthoDB" id="4181307at2759"/>
<dbReference type="Proteomes" id="UP000192596">
    <property type="component" value="Unassembled WGS sequence"/>
</dbReference>
<evidence type="ECO:0000313" key="2">
    <source>
        <dbReference type="EMBL" id="OQO14753.1"/>
    </source>
</evidence>
<sequence length="520" mass="57554">MLVPWSYKYTSSPPREVLENEKTGGFGFRKVNRGMKAKSEHTRPEPVRTTTVTRSVPTEAERVPSRPMNVPVADVRAVSGRSASSGHVLRTDAPRSVVDGRRSQSDRLSPQAHKRRTPWSVSRQTPRSGRPHRADALSPSVAALLAMTAIPPPKQHQVRRRRTDRKMSIDELVHSWKSDVSLGPAYSSSPSLSVLLESAHDIDAETTPSATPQTVSRSYPHLRSTSSESMPSLERDDRSVRSGGSPSTPGSLRSRRSLQNLRKELVRSLPSREDCVLDHPLVTPERTPDEAEEEDYLFLPTTRPALPSKPKPSFKSNLTSSLQALKAAAISSIGSLTSSSSSDYTPRRNSMLPDDLLWSHPFLFPRLSSEIRPEIRGTPTQAQRRYLNPHPLTFEEQETPFQLALHAPFLRETHSSAPGIQLQSYSQGSRGRRKTLASGKGAGSGDEVALIEAGRGVRQREPRENSDFLRVVVLEMNMRREGKLEAGKAKIWLPPRKDGGAESEARSVKGVPRRWIGVSA</sequence>